<dbReference type="GO" id="GO:0005886">
    <property type="term" value="C:plasma membrane"/>
    <property type="evidence" value="ECO:0007669"/>
    <property type="project" value="UniProtKB-SubCell"/>
</dbReference>
<evidence type="ECO:0000256" key="1">
    <source>
        <dbReference type="ARBA" id="ARBA00004651"/>
    </source>
</evidence>
<evidence type="ECO:0000256" key="7">
    <source>
        <dbReference type="SAM" id="Phobius"/>
    </source>
</evidence>
<evidence type="ECO:0000256" key="4">
    <source>
        <dbReference type="ARBA" id="ARBA00022989"/>
    </source>
</evidence>
<feature type="domain" description="MotA/TolQ/ExbB proton channel" evidence="8">
    <location>
        <begin position="108"/>
        <end position="213"/>
    </location>
</feature>
<keyword evidence="3 7" id="KW-0812">Transmembrane</keyword>
<keyword evidence="4 7" id="KW-1133">Transmembrane helix</keyword>
<evidence type="ECO:0000313" key="9">
    <source>
        <dbReference type="EMBL" id="ERP39101.1"/>
    </source>
</evidence>
<dbReference type="AlphaFoldDB" id="U7DDX1"/>
<dbReference type="OrthoDB" id="9805133at2"/>
<keyword evidence="2" id="KW-1003">Cell membrane</keyword>
<organism evidence="9 10">
    <name type="scientific">Chitinivibrio alkaliphilus ACht1</name>
    <dbReference type="NCBI Taxonomy" id="1313304"/>
    <lineage>
        <taxon>Bacteria</taxon>
        <taxon>Pseudomonadati</taxon>
        <taxon>Fibrobacterota</taxon>
        <taxon>Chitinivibrionia</taxon>
        <taxon>Chitinivibrionales</taxon>
        <taxon>Chitinivibrionaceae</taxon>
        <taxon>Chitinivibrio</taxon>
    </lineage>
</organism>
<evidence type="ECO:0000256" key="6">
    <source>
        <dbReference type="RuleBase" id="RU004057"/>
    </source>
</evidence>
<feature type="transmembrane region" description="Helical" evidence="7">
    <location>
        <begin position="20"/>
        <end position="40"/>
    </location>
</feature>
<dbReference type="STRING" id="1313304.CALK_0267"/>
<feature type="transmembrane region" description="Helical" evidence="7">
    <location>
        <begin position="133"/>
        <end position="160"/>
    </location>
</feature>
<dbReference type="PANTHER" id="PTHR30625:SF3">
    <property type="entry name" value="TOL-PAL SYSTEM PROTEIN TOLQ"/>
    <property type="match status" value="1"/>
</dbReference>
<accession>U7DDX1</accession>
<comment type="caution">
    <text evidence="9">The sequence shown here is derived from an EMBL/GenBank/DDBJ whole genome shotgun (WGS) entry which is preliminary data.</text>
</comment>
<keyword evidence="6" id="KW-0653">Protein transport</keyword>
<reference evidence="9 10" key="1">
    <citation type="journal article" date="2013" name="Environ. Microbiol.">
        <title>Genome analysis of Chitinivibrio alkaliphilus gen. nov., sp. nov., a novel extremely haloalkaliphilic anaerobic chitinolytic bacterium from the candidate phylum Termite Group 3.</title>
        <authorList>
            <person name="Sorokin D.Y."/>
            <person name="Gumerov V.M."/>
            <person name="Rakitin A.L."/>
            <person name="Beletsky A.V."/>
            <person name="Damste J.S."/>
            <person name="Muyzer G."/>
            <person name="Mardanov A.V."/>
            <person name="Ravin N.V."/>
        </authorList>
    </citation>
    <scope>NUCLEOTIDE SEQUENCE [LARGE SCALE GENOMIC DNA]</scope>
    <source>
        <strain evidence="9 10">ACht1</strain>
    </source>
</reference>
<name>U7DDX1_9BACT</name>
<keyword evidence="5 7" id="KW-0472">Membrane</keyword>
<dbReference type="PATRIC" id="fig|1313304.3.peg.251"/>
<dbReference type="InterPro" id="IPR002898">
    <property type="entry name" value="MotA_ExbB_proton_chnl"/>
</dbReference>
<comment type="similarity">
    <text evidence="6">Belongs to the exbB/tolQ family.</text>
</comment>
<dbReference type="RefSeq" id="WP_022635814.1">
    <property type="nucleotide sequence ID" value="NZ_ASJR01000002.1"/>
</dbReference>
<evidence type="ECO:0000313" key="10">
    <source>
        <dbReference type="Proteomes" id="UP000017148"/>
    </source>
</evidence>
<dbReference type="eggNOG" id="COG0811">
    <property type="taxonomic scope" value="Bacteria"/>
</dbReference>
<keyword evidence="10" id="KW-1185">Reference proteome</keyword>
<evidence type="ECO:0000256" key="3">
    <source>
        <dbReference type="ARBA" id="ARBA00022692"/>
    </source>
</evidence>
<dbReference type="InterPro" id="IPR050790">
    <property type="entry name" value="ExbB/TolQ_transport"/>
</dbReference>
<dbReference type="GO" id="GO:0017038">
    <property type="term" value="P:protein import"/>
    <property type="evidence" value="ECO:0007669"/>
    <property type="project" value="TreeGrafter"/>
</dbReference>
<evidence type="ECO:0000256" key="5">
    <source>
        <dbReference type="ARBA" id="ARBA00023136"/>
    </source>
</evidence>
<keyword evidence="6" id="KW-0813">Transport</keyword>
<protein>
    <submittedName>
        <fullName evidence="9">Protein TolQ</fullName>
    </submittedName>
</protein>
<sequence>MDIPALHLIMDSGAMAKAVLLLLLIFSVFSWGIIVNRFFVLASVRRHNKRFISFFSSLESIRDLSSVAHDSAESPAGELGRMTVEEFKRIIRDARLHKGVSDWSFYLQNQFYMARERLDAEVGRLARKQDWGLYLLAVVSSVAPFLGLFGTVWGIMLAFYEIGEQASANLAVVAPGISAALITTIVGLAVAIPAVVFYNIFNHKVERIEDELEEFSDHLLLNLKRELFNMLYAKGKKDTAHEQTT</sequence>
<feature type="transmembrane region" description="Helical" evidence="7">
    <location>
        <begin position="172"/>
        <end position="198"/>
    </location>
</feature>
<dbReference type="PANTHER" id="PTHR30625">
    <property type="entry name" value="PROTEIN TOLQ"/>
    <property type="match status" value="1"/>
</dbReference>
<dbReference type="Proteomes" id="UP000017148">
    <property type="component" value="Unassembled WGS sequence"/>
</dbReference>
<comment type="subcellular location">
    <subcellularLocation>
        <location evidence="1">Cell membrane</location>
        <topology evidence="1">Multi-pass membrane protein</topology>
    </subcellularLocation>
    <subcellularLocation>
        <location evidence="6">Membrane</location>
        <topology evidence="6">Multi-pass membrane protein</topology>
    </subcellularLocation>
</comment>
<dbReference type="Pfam" id="PF01618">
    <property type="entry name" value="MotA_ExbB"/>
    <property type="match status" value="1"/>
</dbReference>
<dbReference type="EMBL" id="ASJR01000002">
    <property type="protein sequence ID" value="ERP39101.1"/>
    <property type="molecule type" value="Genomic_DNA"/>
</dbReference>
<evidence type="ECO:0000259" key="8">
    <source>
        <dbReference type="Pfam" id="PF01618"/>
    </source>
</evidence>
<evidence type="ECO:0000256" key="2">
    <source>
        <dbReference type="ARBA" id="ARBA00022475"/>
    </source>
</evidence>
<proteinExistence type="inferred from homology"/>
<gene>
    <name evidence="9" type="ORF">CALK_0267</name>
</gene>